<dbReference type="Proteomes" id="UP000193077">
    <property type="component" value="Unassembled WGS sequence"/>
</dbReference>
<evidence type="ECO:0000256" key="2">
    <source>
        <dbReference type="ARBA" id="ARBA00023015"/>
    </source>
</evidence>
<keyword evidence="7" id="KW-1185">Reference proteome</keyword>
<dbReference type="PRINTS" id="PR00039">
    <property type="entry name" value="HTHLYSR"/>
</dbReference>
<reference evidence="6 7" key="1">
    <citation type="submission" date="2017-03" db="EMBL/GenBank/DDBJ databases">
        <authorList>
            <person name="Afonso C.L."/>
            <person name="Miller P.J."/>
            <person name="Scott M.A."/>
            <person name="Spackman E."/>
            <person name="Goraichik I."/>
            <person name="Dimitrov K.M."/>
            <person name="Suarez D.L."/>
            <person name="Swayne D.E."/>
        </authorList>
    </citation>
    <scope>NUCLEOTIDE SEQUENCE [LARGE SCALE GENOMIC DNA]</scope>
    <source>
        <strain evidence="6 7">CECT 7639</strain>
    </source>
</reference>
<feature type="domain" description="HTH lysR-type" evidence="5">
    <location>
        <begin position="9"/>
        <end position="66"/>
    </location>
</feature>
<keyword evidence="2" id="KW-0805">Transcription regulation</keyword>
<sequence>MQELWKLVTSPRHLIVFEVAARHGSFTRAAAELNVQQPAVSASIAQLEASLGVLLFDRAHRKVGLTHAGERLFSDVSAALNRILQSAREVHQRGRNDHVTVSVSSAFANYWMVPRLQQFHDSHPGIDLRVQTSDREPDIDAEGISLAIRRGDGSWPGVHSALIAHEVISPIASPQVMAAAVNLVTPANLLHERLIHLEEPVRERPSWQAWFAHHDIPAQAPKAGLRLNDYALVLQAAMAGEGFAFGWRHVTRRLIEQGLLAAKTDWAWETGKGFYLVWSKTVPLIPQAEQVRDWMIGMGEGEEQHQSAAPVKLTSLAE</sequence>
<dbReference type="GO" id="GO:0003700">
    <property type="term" value="F:DNA-binding transcription factor activity"/>
    <property type="evidence" value="ECO:0007669"/>
    <property type="project" value="InterPro"/>
</dbReference>
<name>A0A1Y5T3A7_9RHOB</name>
<dbReference type="InterPro" id="IPR058163">
    <property type="entry name" value="LysR-type_TF_proteobact-type"/>
</dbReference>
<evidence type="ECO:0000259" key="5">
    <source>
        <dbReference type="PROSITE" id="PS50931"/>
    </source>
</evidence>
<protein>
    <submittedName>
        <fullName evidence="6">Glycine cleavage system transcriptional activator</fullName>
    </submittedName>
</protein>
<dbReference type="InterPro" id="IPR036390">
    <property type="entry name" value="WH_DNA-bd_sf"/>
</dbReference>
<dbReference type="Gene3D" id="3.40.190.10">
    <property type="entry name" value="Periplasmic binding protein-like II"/>
    <property type="match status" value="2"/>
</dbReference>
<dbReference type="InterPro" id="IPR036388">
    <property type="entry name" value="WH-like_DNA-bd_sf"/>
</dbReference>
<dbReference type="Gene3D" id="1.10.10.10">
    <property type="entry name" value="Winged helix-like DNA-binding domain superfamily/Winged helix DNA-binding domain"/>
    <property type="match status" value="1"/>
</dbReference>
<dbReference type="RefSeq" id="WP_085796580.1">
    <property type="nucleotide sequence ID" value="NZ_FWFO01000002.1"/>
</dbReference>
<keyword evidence="4" id="KW-0804">Transcription</keyword>
<dbReference type="SUPFAM" id="SSF53850">
    <property type="entry name" value="Periplasmic binding protein-like II"/>
    <property type="match status" value="1"/>
</dbReference>
<dbReference type="OrthoDB" id="9804958at2"/>
<evidence type="ECO:0000313" key="7">
    <source>
        <dbReference type="Proteomes" id="UP000193077"/>
    </source>
</evidence>
<dbReference type="AlphaFoldDB" id="A0A1Y5T3A7"/>
<dbReference type="PANTHER" id="PTHR30537">
    <property type="entry name" value="HTH-TYPE TRANSCRIPTIONAL REGULATOR"/>
    <property type="match status" value="1"/>
</dbReference>
<accession>A0A1Y5T3A7</accession>
<comment type="similarity">
    <text evidence="1">Belongs to the LysR transcriptional regulatory family.</text>
</comment>
<proteinExistence type="inferred from homology"/>
<dbReference type="InterPro" id="IPR000847">
    <property type="entry name" value="LysR_HTH_N"/>
</dbReference>
<evidence type="ECO:0000256" key="3">
    <source>
        <dbReference type="ARBA" id="ARBA00023125"/>
    </source>
</evidence>
<evidence type="ECO:0000313" key="6">
    <source>
        <dbReference type="EMBL" id="SLN54763.1"/>
    </source>
</evidence>
<dbReference type="SUPFAM" id="SSF46785">
    <property type="entry name" value="Winged helix' DNA-binding domain"/>
    <property type="match status" value="1"/>
</dbReference>
<dbReference type="FunFam" id="1.10.10.10:FF:000001">
    <property type="entry name" value="LysR family transcriptional regulator"/>
    <property type="match status" value="1"/>
</dbReference>
<organism evidence="6 7">
    <name type="scientific">Falsiruegeria litorea R37</name>
    <dbReference type="NCBI Taxonomy" id="1200284"/>
    <lineage>
        <taxon>Bacteria</taxon>
        <taxon>Pseudomonadati</taxon>
        <taxon>Pseudomonadota</taxon>
        <taxon>Alphaproteobacteria</taxon>
        <taxon>Rhodobacterales</taxon>
        <taxon>Roseobacteraceae</taxon>
        <taxon>Falsiruegeria</taxon>
    </lineage>
</organism>
<dbReference type="InterPro" id="IPR005119">
    <property type="entry name" value="LysR_subst-bd"/>
</dbReference>
<dbReference type="Pfam" id="PF03466">
    <property type="entry name" value="LysR_substrate"/>
    <property type="match status" value="1"/>
</dbReference>
<dbReference type="PROSITE" id="PS50931">
    <property type="entry name" value="HTH_LYSR"/>
    <property type="match status" value="1"/>
</dbReference>
<dbReference type="EMBL" id="FWFO01000002">
    <property type="protein sequence ID" value="SLN54763.1"/>
    <property type="molecule type" value="Genomic_DNA"/>
</dbReference>
<gene>
    <name evidence="6" type="primary">gcvA_10</name>
    <name evidence="6" type="ORF">TRL7639_02909</name>
</gene>
<dbReference type="GO" id="GO:0006351">
    <property type="term" value="P:DNA-templated transcription"/>
    <property type="evidence" value="ECO:0007669"/>
    <property type="project" value="TreeGrafter"/>
</dbReference>
<keyword evidence="3" id="KW-0238">DNA-binding</keyword>
<dbReference type="GO" id="GO:0043565">
    <property type="term" value="F:sequence-specific DNA binding"/>
    <property type="evidence" value="ECO:0007669"/>
    <property type="project" value="TreeGrafter"/>
</dbReference>
<dbReference type="CDD" id="cd08432">
    <property type="entry name" value="PBP2_GcdR_TrpI_HvrB_AmpR_like"/>
    <property type="match status" value="1"/>
</dbReference>
<dbReference type="Pfam" id="PF00126">
    <property type="entry name" value="HTH_1"/>
    <property type="match status" value="1"/>
</dbReference>
<dbReference type="PANTHER" id="PTHR30537:SF74">
    <property type="entry name" value="HTH-TYPE TRANSCRIPTIONAL REGULATOR TRPI"/>
    <property type="match status" value="1"/>
</dbReference>
<evidence type="ECO:0000256" key="4">
    <source>
        <dbReference type="ARBA" id="ARBA00023163"/>
    </source>
</evidence>
<evidence type="ECO:0000256" key="1">
    <source>
        <dbReference type="ARBA" id="ARBA00009437"/>
    </source>
</evidence>